<keyword evidence="1" id="KW-0560">Oxidoreductase</keyword>
<dbReference type="SUPFAM" id="SSF51735">
    <property type="entry name" value="NAD(P)-binding Rossmann-fold domains"/>
    <property type="match status" value="1"/>
</dbReference>
<dbReference type="OrthoDB" id="542013at2759"/>
<dbReference type="EMBL" id="BPQB01000009">
    <property type="protein sequence ID" value="GJE88262.1"/>
    <property type="molecule type" value="Genomic_DNA"/>
</dbReference>
<protein>
    <submittedName>
        <fullName evidence="2">NAD(P)-dependent dehydrogenase</fullName>
    </submittedName>
</protein>
<evidence type="ECO:0000313" key="2">
    <source>
        <dbReference type="EMBL" id="GJE88262.1"/>
    </source>
</evidence>
<reference evidence="2 3" key="1">
    <citation type="submission" date="2021-08" db="EMBL/GenBank/DDBJ databases">
        <title>Draft Genome Sequence of Phanerochaete sordida strain YK-624.</title>
        <authorList>
            <person name="Mori T."/>
            <person name="Dohra H."/>
            <person name="Suzuki T."/>
            <person name="Kawagishi H."/>
            <person name="Hirai H."/>
        </authorList>
    </citation>
    <scope>NUCLEOTIDE SEQUENCE [LARGE SCALE GENOMIC DNA]</scope>
    <source>
        <strain evidence="2 3">YK-624</strain>
    </source>
</reference>
<dbReference type="PRINTS" id="PR00081">
    <property type="entry name" value="GDHRDH"/>
</dbReference>
<keyword evidence="3" id="KW-1185">Reference proteome</keyword>
<gene>
    <name evidence="2" type="ORF">PsYK624_043450</name>
</gene>
<sequence>MGKFTFFSFVSEQWTRLPPPLSADLSGKTVVVTGSNAGIGLEAAKHFARMKPARLIVACRSEERGKAALEHIAHKTGYKAELQLVDFADFSSVEAFAARLGDDPVDYLVANAAVAQGTFLETKDGWEQTIQVNHLSTALLSLLLLPNMASAAQKHQCNSRLVIVTSEVHFLVDIGNELQSSSKGILRTLSDREFCTPARFSKRYEESKLLNVLFVRALSAHLDAALPIVPTGVNPGFCRTTFRKNLPLGTRIITGIMDVMLGRTPEQGSRQLIHAALGPDGKDGPHVKIMRGAYISCNALQEPSDFVVSKEGYDVQERIWRETTDILSETSPAAREVLKQYFQGRD</sequence>
<dbReference type="AlphaFoldDB" id="A0A9P3G535"/>
<dbReference type="GO" id="GO:0016491">
    <property type="term" value="F:oxidoreductase activity"/>
    <property type="evidence" value="ECO:0007669"/>
    <property type="project" value="UniProtKB-KW"/>
</dbReference>
<dbReference type="PANTHER" id="PTHR43157:SF31">
    <property type="entry name" value="PHOSPHATIDYLINOSITOL-GLYCAN BIOSYNTHESIS CLASS F PROTEIN"/>
    <property type="match status" value="1"/>
</dbReference>
<dbReference type="Proteomes" id="UP000703269">
    <property type="component" value="Unassembled WGS sequence"/>
</dbReference>
<dbReference type="PANTHER" id="PTHR43157">
    <property type="entry name" value="PHOSPHATIDYLINOSITOL-GLYCAN BIOSYNTHESIS CLASS F PROTEIN-RELATED"/>
    <property type="match status" value="1"/>
</dbReference>
<proteinExistence type="predicted"/>
<dbReference type="InterPro" id="IPR002347">
    <property type="entry name" value="SDR_fam"/>
</dbReference>
<comment type="caution">
    <text evidence="2">The sequence shown here is derived from an EMBL/GenBank/DDBJ whole genome shotgun (WGS) entry which is preliminary data.</text>
</comment>
<name>A0A9P3G535_9APHY</name>
<organism evidence="2 3">
    <name type="scientific">Phanerochaete sordida</name>
    <dbReference type="NCBI Taxonomy" id="48140"/>
    <lineage>
        <taxon>Eukaryota</taxon>
        <taxon>Fungi</taxon>
        <taxon>Dikarya</taxon>
        <taxon>Basidiomycota</taxon>
        <taxon>Agaricomycotina</taxon>
        <taxon>Agaricomycetes</taxon>
        <taxon>Polyporales</taxon>
        <taxon>Phanerochaetaceae</taxon>
        <taxon>Phanerochaete</taxon>
    </lineage>
</organism>
<dbReference type="Pfam" id="PF00106">
    <property type="entry name" value="adh_short"/>
    <property type="match status" value="1"/>
</dbReference>
<evidence type="ECO:0000313" key="3">
    <source>
        <dbReference type="Proteomes" id="UP000703269"/>
    </source>
</evidence>
<dbReference type="Gene3D" id="3.40.50.720">
    <property type="entry name" value="NAD(P)-binding Rossmann-like Domain"/>
    <property type="match status" value="1"/>
</dbReference>
<evidence type="ECO:0000256" key="1">
    <source>
        <dbReference type="ARBA" id="ARBA00023002"/>
    </source>
</evidence>
<accession>A0A9P3G535</accession>
<dbReference type="InterPro" id="IPR036291">
    <property type="entry name" value="NAD(P)-bd_dom_sf"/>
</dbReference>